<keyword evidence="8 10" id="KW-0548">Nucleotidyltransferase</keyword>
<dbReference type="GO" id="GO:0003887">
    <property type="term" value="F:DNA-directed DNA polymerase activity"/>
    <property type="evidence" value="ECO:0007669"/>
    <property type="project" value="UniProtKB-KW"/>
</dbReference>
<evidence type="ECO:0000256" key="6">
    <source>
        <dbReference type="ARBA" id="ARBA00022932"/>
    </source>
</evidence>
<dbReference type="PANTHER" id="PTHR11669:SF0">
    <property type="entry name" value="PROTEIN STICHEL-LIKE 2"/>
    <property type="match status" value="1"/>
</dbReference>
<evidence type="ECO:0000259" key="9">
    <source>
        <dbReference type="SMART" id="SM00382"/>
    </source>
</evidence>
<evidence type="ECO:0000256" key="3">
    <source>
        <dbReference type="ARBA" id="ARBA00022741"/>
    </source>
</evidence>
<dbReference type="AlphaFoldDB" id="A0A850NFK4"/>
<dbReference type="NCBIfam" id="NF011531">
    <property type="entry name" value="PRK14971.1"/>
    <property type="match status" value="1"/>
</dbReference>
<keyword evidence="3 8" id="KW-0547">Nucleotide-binding</keyword>
<dbReference type="InterPro" id="IPR005790">
    <property type="entry name" value="DNA_polIII_delta"/>
</dbReference>
<keyword evidence="5 8" id="KW-0067">ATP-binding</keyword>
<accession>A0A850NFK4</accession>
<dbReference type="GO" id="GO:0005524">
    <property type="term" value="F:ATP binding"/>
    <property type="evidence" value="ECO:0007669"/>
    <property type="project" value="UniProtKB-KW"/>
</dbReference>
<dbReference type="InterPro" id="IPR008921">
    <property type="entry name" value="DNA_pol3_clamp-load_cplx_C"/>
</dbReference>
<reference evidence="10 11" key="1">
    <citation type="submission" date="2020-01" db="EMBL/GenBank/DDBJ databases">
        <title>Draft Genome Analysis of Muricauda sp. HICW Isolated from coastal seawater of PR China.</title>
        <authorList>
            <person name="Chen M.-X."/>
        </authorList>
    </citation>
    <scope>NUCLEOTIDE SEQUENCE [LARGE SCALE GENOMIC DNA]</scope>
    <source>
        <strain evidence="10 11">HICW</strain>
    </source>
</reference>
<dbReference type="CDD" id="cd00009">
    <property type="entry name" value="AAA"/>
    <property type="match status" value="1"/>
</dbReference>
<comment type="caution">
    <text evidence="10">The sequence shown here is derived from an EMBL/GenBank/DDBJ whole genome shotgun (WGS) entry which is preliminary data.</text>
</comment>
<dbReference type="GO" id="GO:0046872">
    <property type="term" value="F:metal ion binding"/>
    <property type="evidence" value="ECO:0007669"/>
    <property type="project" value="UniProtKB-KW"/>
</dbReference>
<evidence type="ECO:0000256" key="2">
    <source>
        <dbReference type="ARBA" id="ARBA00022723"/>
    </source>
</evidence>
<dbReference type="Gene3D" id="1.20.272.10">
    <property type="match status" value="1"/>
</dbReference>
<gene>
    <name evidence="8" type="primary">dnaX</name>
    <name evidence="10" type="ORF">GUA46_16300</name>
</gene>
<comment type="similarity">
    <text evidence="1 8">Belongs to the DnaX/STICHEL family.</text>
</comment>
<keyword evidence="6 8" id="KW-0239">DNA-directed DNA polymerase</keyword>
<sequence length="595" mass="67903">MEPFIVSARKYRPQTFKDVVGQSSITNTLLNAIENNHLAQALLFCGPRGVGKTTCARILAKKINQDGTEREDEDFAFNIFELDAASNNSVDDIRSLIDQVRIPPQTGKYKVYIIDEVHMLSQSAFNAFLKTLEEPPKHAIFILATTEKHKIIPTILSRCQIFDFKRITVKDASEYLKYIAEQQGIQAEESALHIIAQKADGAMRDALSIFDRVVSFSGKELTRKAVTENLNVLDYDIYFSATDLILENNIPELLILFNKTLSLGFDGHHFITGLATHFRDLMVCQHPDTLNLLEVGEDVAKHYQEQAKKTSKQFLLKAIDMANDCDLQYKSSKNQRLLVELSLMKLASITYDGEKKNSSFIIPASFFKGKTINTNGTKTPENKAVETVQTISPIEEKKGTIPLATKPTPTEEISIPQEEMEKELVSEPKEPYQPKKIQIKGSEKRVSGLSLSSIKVKRAHENTKSPNIDEKDLPKDAFEEKEMQQHWDDFVHELERQGRKILASNLQTDVPKLKNDHVIWIELPNGTMKKEIEREQSLMLDYLKQKLNNYSISLYITVNEEVAKKFAFTPEEKYEKLKEKNPNIELLRKEFDLDF</sequence>
<dbReference type="Gene3D" id="3.40.50.300">
    <property type="entry name" value="P-loop containing nucleotide triphosphate hydrolases"/>
    <property type="match status" value="1"/>
</dbReference>
<keyword evidence="11" id="KW-1185">Reference proteome</keyword>
<dbReference type="Pfam" id="PF13177">
    <property type="entry name" value="DNA_pol3_delta2"/>
    <property type="match status" value="1"/>
</dbReference>
<proteinExistence type="inferred from homology"/>
<dbReference type="NCBIfam" id="TIGR01128">
    <property type="entry name" value="holA"/>
    <property type="match status" value="1"/>
</dbReference>
<evidence type="ECO:0000256" key="1">
    <source>
        <dbReference type="ARBA" id="ARBA00006360"/>
    </source>
</evidence>
<dbReference type="CDD" id="cd18137">
    <property type="entry name" value="HLD_clamp_pol_III_gamma_tau"/>
    <property type="match status" value="1"/>
</dbReference>
<dbReference type="InterPro" id="IPR045085">
    <property type="entry name" value="HLD_clamp_pol_III_gamma_tau"/>
</dbReference>
<dbReference type="NCBIfam" id="TIGR02397">
    <property type="entry name" value="dnaX_nterm"/>
    <property type="match status" value="1"/>
</dbReference>
<keyword evidence="8" id="KW-0235">DNA replication</keyword>
<dbReference type="SMART" id="SM00382">
    <property type="entry name" value="AAA"/>
    <property type="match status" value="1"/>
</dbReference>
<dbReference type="Gene3D" id="1.10.8.60">
    <property type="match status" value="1"/>
</dbReference>
<dbReference type="InterPro" id="IPR012763">
    <property type="entry name" value="DNA_pol_III_sug/sutau_N"/>
</dbReference>
<dbReference type="PANTHER" id="PTHR11669">
    <property type="entry name" value="REPLICATION FACTOR C / DNA POLYMERASE III GAMMA-TAU SUBUNIT"/>
    <property type="match status" value="1"/>
</dbReference>
<keyword evidence="4" id="KW-0862">Zinc</keyword>
<comment type="subunit">
    <text evidence="8">DNA polymerase III contains a core (composed of alpha, epsilon and theta chains) that associates with a tau subunit. This core dimerizes to form the POLIII' complex. PolIII' associates with the gamma complex (composed of gamma, delta, delta', psi and chi chains) and with the beta chain to form the complete DNA polymerase III complex.</text>
</comment>
<evidence type="ECO:0000256" key="8">
    <source>
        <dbReference type="RuleBase" id="RU364063"/>
    </source>
</evidence>
<dbReference type="InterPro" id="IPR050238">
    <property type="entry name" value="DNA_Rep/Repair_Clamp_Loader"/>
</dbReference>
<evidence type="ECO:0000313" key="10">
    <source>
        <dbReference type="EMBL" id="NVN19901.1"/>
    </source>
</evidence>
<evidence type="ECO:0000256" key="4">
    <source>
        <dbReference type="ARBA" id="ARBA00022833"/>
    </source>
</evidence>
<evidence type="ECO:0000256" key="5">
    <source>
        <dbReference type="ARBA" id="ARBA00022840"/>
    </source>
</evidence>
<evidence type="ECO:0000256" key="7">
    <source>
        <dbReference type="ARBA" id="ARBA00049244"/>
    </source>
</evidence>
<dbReference type="Proteomes" id="UP000558089">
    <property type="component" value="Unassembled WGS sequence"/>
</dbReference>
<dbReference type="PRINTS" id="PR00300">
    <property type="entry name" value="CLPPROTEASEA"/>
</dbReference>
<comment type="function">
    <text evidence="8">DNA polymerase III is a complex, multichain enzyme responsible for most of the replicative synthesis in bacteria. This DNA polymerase also exhibits 3' to 5' exonuclease activity.</text>
</comment>
<feature type="domain" description="AAA+ ATPase" evidence="9">
    <location>
        <begin position="38"/>
        <end position="168"/>
    </location>
</feature>
<dbReference type="Pfam" id="PF22608">
    <property type="entry name" value="DNAX_ATPase_lid"/>
    <property type="match status" value="1"/>
</dbReference>
<dbReference type="EMBL" id="WYET01000013">
    <property type="protein sequence ID" value="NVN19901.1"/>
    <property type="molecule type" value="Genomic_DNA"/>
</dbReference>
<keyword evidence="8 10" id="KW-0808">Transferase</keyword>
<organism evidence="10 11">
    <name type="scientific">Flagellimonas chongwuensis</name>
    <dbReference type="NCBI Taxonomy" id="2697365"/>
    <lineage>
        <taxon>Bacteria</taxon>
        <taxon>Pseudomonadati</taxon>
        <taxon>Bacteroidota</taxon>
        <taxon>Flavobacteriia</taxon>
        <taxon>Flavobacteriales</taxon>
        <taxon>Flavobacteriaceae</taxon>
        <taxon>Flagellimonas</taxon>
    </lineage>
</organism>
<dbReference type="SUPFAM" id="SSF52540">
    <property type="entry name" value="P-loop containing nucleoside triphosphate hydrolases"/>
    <property type="match status" value="1"/>
</dbReference>
<dbReference type="SUPFAM" id="SSF48019">
    <property type="entry name" value="post-AAA+ oligomerization domain-like"/>
    <property type="match status" value="1"/>
</dbReference>
<protein>
    <recommendedName>
        <fullName evidence="8">DNA polymerase III subunit gamma/tau</fullName>
        <ecNumber evidence="8">2.7.7.7</ecNumber>
    </recommendedName>
</protein>
<dbReference type="GO" id="GO:0009360">
    <property type="term" value="C:DNA polymerase III complex"/>
    <property type="evidence" value="ECO:0007669"/>
    <property type="project" value="InterPro"/>
</dbReference>
<dbReference type="GO" id="GO:0006261">
    <property type="term" value="P:DNA-templated DNA replication"/>
    <property type="evidence" value="ECO:0007669"/>
    <property type="project" value="TreeGrafter"/>
</dbReference>
<dbReference type="InterPro" id="IPR001270">
    <property type="entry name" value="ClpA/B"/>
</dbReference>
<dbReference type="GO" id="GO:0003677">
    <property type="term" value="F:DNA binding"/>
    <property type="evidence" value="ECO:0007669"/>
    <property type="project" value="InterPro"/>
</dbReference>
<keyword evidence="2" id="KW-0479">Metal-binding</keyword>
<name>A0A850NFK4_9FLAO</name>
<dbReference type="NCBIfam" id="NF004046">
    <property type="entry name" value="PRK05563.1"/>
    <property type="match status" value="1"/>
</dbReference>
<dbReference type="EC" id="2.7.7.7" evidence="8"/>
<evidence type="ECO:0000313" key="11">
    <source>
        <dbReference type="Proteomes" id="UP000558089"/>
    </source>
</evidence>
<dbReference type="InterPro" id="IPR027417">
    <property type="entry name" value="P-loop_NTPase"/>
</dbReference>
<dbReference type="InterPro" id="IPR003593">
    <property type="entry name" value="AAA+_ATPase"/>
</dbReference>
<comment type="catalytic activity">
    <reaction evidence="7 8">
        <text>DNA(n) + a 2'-deoxyribonucleoside 5'-triphosphate = DNA(n+1) + diphosphate</text>
        <dbReference type="Rhea" id="RHEA:22508"/>
        <dbReference type="Rhea" id="RHEA-COMP:17339"/>
        <dbReference type="Rhea" id="RHEA-COMP:17340"/>
        <dbReference type="ChEBI" id="CHEBI:33019"/>
        <dbReference type="ChEBI" id="CHEBI:61560"/>
        <dbReference type="ChEBI" id="CHEBI:173112"/>
        <dbReference type="EC" id="2.7.7.7"/>
    </reaction>
</comment>